<dbReference type="EMBL" id="JBJQOH010000002">
    <property type="protein sequence ID" value="KAL3695651.1"/>
    <property type="molecule type" value="Genomic_DNA"/>
</dbReference>
<name>A0ABD3I016_9MARC</name>
<sequence>MDGSVAPEKESQESALGKSTRVADSQAHQSVTAYENTDHKIREAKHLSEEGYTQVVPSENAVQSARVDESMTKPSLQEKNLGTRCTRADGRSWQCRRTSLPGFALCEHHHVQLSNQSRRQRSFQRAFNHSSRKRLRKRDSRTDTKVNAVEGKSATDSGRWKARSLNAIVRDTKKHVESSDSSS</sequence>
<dbReference type="AlphaFoldDB" id="A0ABD3I016"/>
<dbReference type="PANTHER" id="PTHR34122:SF4">
    <property type="entry name" value="WRC DOMAIN-CONTAINING PROTEIN"/>
    <property type="match status" value="1"/>
</dbReference>
<feature type="compositionally biased region" description="Basic residues" evidence="2">
    <location>
        <begin position="130"/>
        <end position="139"/>
    </location>
</feature>
<dbReference type="InterPro" id="IPR014977">
    <property type="entry name" value="WRC_dom"/>
</dbReference>
<organism evidence="4 5">
    <name type="scientific">Riccia sorocarpa</name>
    <dbReference type="NCBI Taxonomy" id="122646"/>
    <lineage>
        <taxon>Eukaryota</taxon>
        <taxon>Viridiplantae</taxon>
        <taxon>Streptophyta</taxon>
        <taxon>Embryophyta</taxon>
        <taxon>Marchantiophyta</taxon>
        <taxon>Marchantiopsida</taxon>
        <taxon>Marchantiidae</taxon>
        <taxon>Marchantiales</taxon>
        <taxon>Ricciaceae</taxon>
        <taxon>Riccia</taxon>
    </lineage>
</organism>
<evidence type="ECO:0000313" key="5">
    <source>
        <dbReference type="Proteomes" id="UP001633002"/>
    </source>
</evidence>
<gene>
    <name evidence="4" type="ORF">R1sor_009727</name>
</gene>
<evidence type="ECO:0000259" key="3">
    <source>
        <dbReference type="PROSITE" id="PS51667"/>
    </source>
</evidence>
<evidence type="ECO:0000256" key="2">
    <source>
        <dbReference type="SAM" id="MobiDB-lite"/>
    </source>
</evidence>
<dbReference type="PANTHER" id="PTHR34122">
    <property type="entry name" value="EXPRESSED PROTEIN-RELATED"/>
    <property type="match status" value="1"/>
</dbReference>
<evidence type="ECO:0000256" key="1">
    <source>
        <dbReference type="ARBA" id="ARBA00023242"/>
    </source>
</evidence>
<keyword evidence="5" id="KW-1185">Reference proteome</keyword>
<proteinExistence type="predicted"/>
<keyword evidence="1" id="KW-0539">Nucleus</keyword>
<feature type="region of interest" description="Disordered" evidence="2">
    <location>
        <begin position="1"/>
        <end position="75"/>
    </location>
</feature>
<protein>
    <recommendedName>
        <fullName evidence="3">WRC domain-containing protein</fullName>
    </recommendedName>
</protein>
<dbReference type="Pfam" id="PF08879">
    <property type="entry name" value="WRC"/>
    <property type="match status" value="1"/>
</dbReference>
<dbReference type="Proteomes" id="UP001633002">
    <property type="component" value="Unassembled WGS sequence"/>
</dbReference>
<evidence type="ECO:0000313" key="4">
    <source>
        <dbReference type="EMBL" id="KAL3695651.1"/>
    </source>
</evidence>
<feature type="region of interest" description="Disordered" evidence="2">
    <location>
        <begin position="113"/>
        <end position="161"/>
    </location>
</feature>
<feature type="domain" description="WRC" evidence="3">
    <location>
        <begin position="79"/>
        <end position="125"/>
    </location>
</feature>
<feature type="compositionally biased region" description="Polar residues" evidence="2">
    <location>
        <begin position="22"/>
        <end position="35"/>
    </location>
</feature>
<dbReference type="PROSITE" id="PS51667">
    <property type="entry name" value="WRC"/>
    <property type="match status" value="1"/>
</dbReference>
<reference evidence="4 5" key="1">
    <citation type="submission" date="2024-09" db="EMBL/GenBank/DDBJ databases">
        <title>Chromosome-scale assembly of Riccia sorocarpa.</title>
        <authorList>
            <person name="Paukszto L."/>
        </authorList>
    </citation>
    <scope>NUCLEOTIDE SEQUENCE [LARGE SCALE GENOMIC DNA]</scope>
    <source>
        <strain evidence="4">LP-2024</strain>
        <tissue evidence="4">Aerial parts of the thallus</tissue>
    </source>
</reference>
<accession>A0ABD3I016</accession>
<feature type="compositionally biased region" description="Basic and acidic residues" evidence="2">
    <location>
        <begin position="36"/>
        <end position="49"/>
    </location>
</feature>
<comment type="caution">
    <text evidence="4">The sequence shown here is derived from an EMBL/GenBank/DDBJ whole genome shotgun (WGS) entry which is preliminary data.</text>
</comment>